<dbReference type="GO" id="GO:0004497">
    <property type="term" value="F:monooxygenase activity"/>
    <property type="evidence" value="ECO:0007669"/>
    <property type="project" value="UniProtKB-KW"/>
</dbReference>
<dbReference type="PANTHER" id="PTHR42847">
    <property type="entry name" value="ALKANESULFONATE MONOOXYGENASE"/>
    <property type="match status" value="1"/>
</dbReference>
<dbReference type="SUPFAM" id="SSF51679">
    <property type="entry name" value="Bacterial luciferase-like"/>
    <property type="match status" value="1"/>
</dbReference>
<dbReference type="InterPro" id="IPR024014">
    <property type="entry name" value="DMSO2_SphG"/>
</dbReference>
<dbReference type="Gene3D" id="3.20.20.30">
    <property type="entry name" value="Luciferase-like domain"/>
    <property type="match status" value="1"/>
</dbReference>
<keyword evidence="3" id="KW-0560">Oxidoreductase</keyword>
<evidence type="ECO:0000313" key="7">
    <source>
        <dbReference type="Proteomes" id="UP001431010"/>
    </source>
</evidence>
<keyword evidence="4 6" id="KW-0503">Monooxygenase</keyword>
<accession>A0ABY3RE30</accession>
<proteinExistence type="predicted"/>
<evidence type="ECO:0000259" key="5">
    <source>
        <dbReference type="Pfam" id="PF00296"/>
    </source>
</evidence>
<dbReference type="NCBIfam" id="TIGR04021">
    <property type="entry name" value="LLM_DMSO2_sfnG"/>
    <property type="match status" value="1"/>
</dbReference>
<dbReference type="EMBL" id="CP088156">
    <property type="protein sequence ID" value="UFZ05348.1"/>
    <property type="molecule type" value="Genomic_DNA"/>
</dbReference>
<keyword evidence="7" id="KW-1185">Reference proteome</keyword>
<dbReference type="PANTHER" id="PTHR42847:SF4">
    <property type="entry name" value="ALKANESULFONATE MONOOXYGENASE-RELATED"/>
    <property type="match status" value="1"/>
</dbReference>
<gene>
    <name evidence="6" type="primary">sfnG</name>
    <name evidence="6" type="ORF">LQG66_03230</name>
</gene>
<evidence type="ECO:0000256" key="3">
    <source>
        <dbReference type="ARBA" id="ARBA00023002"/>
    </source>
</evidence>
<name>A0ABY3RE30_9BRAD</name>
<dbReference type="InterPro" id="IPR011251">
    <property type="entry name" value="Luciferase-like_dom"/>
</dbReference>
<evidence type="ECO:0000256" key="2">
    <source>
        <dbReference type="ARBA" id="ARBA00022643"/>
    </source>
</evidence>
<feature type="domain" description="Luciferase-like" evidence="5">
    <location>
        <begin position="25"/>
        <end position="327"/>
    </location>
</feature>
<sequence length="370" mass="41069">MTTNDSSIKFAYWVPNVSGGLVISKIEQRTSWDIGYNKRLAQIAEASGFDYALSQIRFTAGYGAEYQHESVSFSHALLEATTKLKVIAAILPGPWHPAVVAKQIATINHLTEGRVAVNIVSGWFRGEFAAIGEPWLDHDERYRRSEEFIRVLRGIWTEDNFNFRGDFYRFTNYSLKPKPIDPQPEIFQGGSSRAARDMASRVSDWYFTNGNSVEGIKAQVDDIRAKAKANGHSVKIGVNAFAIARDTEAEAQAVLKDIIDQANPEAVHAFAHEVANAGKASPEREGNWAKSTFEDLVQYNDGFKTNLIGTPQQIAERIVALKDVGVDLVLLGFLHFQEEVAYFGKHVIPLVRELEAKAEAKAGVRVQAAE</sequence>
<dbReference type="InterPro" id="IPR036661">
    <property type="entry name" value="Luciferase-like_sf"/>
</dbReference>
<evidence type="ECO:0000256" key="4">
    <source>
        <dbReference type="ARBA" id="ARBA00023033"/>
    </source>
</evidence>
<organism evidence="6 7">
    <name type="scientific">Bradyrhizobium ontarionense</name>
    <dbReference type="NCBI Taxonomy" id="2898149"/>
    <lineage>
        <taxon>Bacteria</taxon>
        <taxon>Pseudomonadati</taxon>
        <taxon>Pseudomonadota</taxon>
        <taxon>Alphaproteobacteria</taxon>
        <taxon>Hyphomicrobiales</taxon>
        <taxon>Nitrobacteraceae</taxon>
        <taxon>Bradyrhizobium</taxon>
    </lineage>
</organism>
<evidence type="ECO:0000313" key="6">
    <source>
        <dbReference type="EMBL" id="UFZ05348.1"/>
    </source>
</evidence>
<dbReference type="CDD" id="cd01094">
    <property type="entry name" value="Alkanesulfonate_monoxygenase"/>
    <property type="match status" value="1"/>
</dbReference>
<keyword evidence="2" id="KW-0288">FMN</keyword>
<keyword evidence="1" id="KW-0285">Flavoprotein</keyword>
<dbReference type="Pfam" id="PF00296">
    <property type="entry name" value="Bac_luciferase"/>
    <property type="match status" value="1"/>
</dbReference>
<protein>
    <submittedName>
        <fullName evidence="6">Dimethyl sulfone monooxygenase SfnG</fullName>
    </submittedName>
</protein>
<dbReference type="InterPro" id="IPR050172">
    <property type="entry name" value="SsuD_RutA_monooxygenase"/>
</dbReference>
<dbReference type="RefSeq" id="WP_231323345.1">
    <property type="nucleotide sequence ID" value="NZ_CP088156.1"/>
</dbReference>
<dbReference type="Proteomes" id="UP001431010">
    <property type="component" value="Chromosome"/>
</dbReference>
<reference evidence="6" key="1">
    <citation type="journal article" date="2024" name="Antonie Van Leeuwenhoek">
        <title>Bradyrhizobium ontarionense sp. nov., a novel bacterial symbiont isolated from Aeschynomene indica (Indian jointvetch), harbours photosynthesis, nitrogen fixation and nitrous oxide (N2O) reductase genes.</title>
        <authorList>
            <person name="Bromfield E.S.P."/>
            <person name="Cloutier S."/>
        </authorList>
    </citation>
    <scope>NUCLEOTIDE SEQUENCE</scope>
    <source>
        <strain evidence="6">A19</strain>
    </source>
</reference>
<evidence type="ECO:0000256" key="1">
    <source>
        <dbReference type="ARBA" id="ARBA00022630"/>
    </source>
</evidence>